<dbReference type="Gene3D" id="3.40.50.2000">
    <property type="entry name" value="Glycogen Phosphorylase B"/>
    <property type="match status" value="2"/>
</dbReference>
<gene>
    <name evidence="3" type="ORF">OLW01_11020</name>
</gene>
<evidence type="ECO:0000313" key="3">
    <source>
        <dbReference type="EMBL" id="WAJ69681.1"/>
    </source>
</evidence>
<evidence type="ECO:0000313" key="4">
    <source>
        <dbReference type="Proteomes" id="UP001163726"/>
    </source>
</evidence>
<dbReference type="EC" id="2.4.-.-" evidence="3"/>
<name>A0ABY7AKI9_9ALTE</name>
<dbReference type="Proteomes" id="UP001163726">
    <property type="component" value="Chromosome"/>
</dbReference>
<dbReference type="PANTHER" id="PTHR45947:SF14">
    <property type="entry name" value="SLL1723 PROTEIN"/>
    <property type="match status" value="1"/>
</dbReference>
<sequence>MKKITVVHIEAGRHLYGGALQVAYLLGALKNNVNVNNIVICPLGSEVAEHFSKHNGCKIIPIKMKGDLDIGLTWKVKRILAQEKADILHIHSRRGADIYGGLAAKMLNIPSILTRRVDNPESRWWCKIKYRLFNQTVAISDGIRQVLLNQGLSPNQVKTVRSVVDTEHYQPIQNSAWFTDTFNVQAEHFVIGIVAQLIERKGHLVLFNALKELLKSYPQIKVLVLGRGPQAQHLKNKVAELDLQQAVYFSGFRADLEQVLPNLDVLVHPAYMEGLGVSLLQACACETPVIASAVGGIPEAIKDKVNGLLVPAGDVQALQSAIETLICNPNLRLQLAKQAREKMLNEFSIQAMANQYLNLYQKLDA</sequence>
<dbReference type="Pfam" id="PF13439">
    <property type="entry name" value="Glyco_transf_4"/>
    <property type="match status" value="1"/>
</dbReference>
<dbReference type="EMBL" id="CP109965">
    <property type="protein sequence ID" value="WAJ69681.1"/>
    <property type="molecule type" value="Genomic_DNA"/>
</dbReference>
<feature type="domain" description="Glycosyltransferase subfamily 4-like N-terminal" evidence="2">
    <location>
        <begin position="24"/>
        <end position="167"/>
    </location>
</feature>
<keyword evidence="3" id="KW-0328">Glycosyltransferase</keyword>
<dbReference type="InterPro" id="IPR050194">
    <property type="entry name" value="Glycosyltransferase_grp1"/>
</dbReference>
<dbReference type="Pfam" id="PF00534">
    <property type="entry name" value="Glycos_transf_1"/>
    <property type="match status" value="1"/>
</dbReference>
<dbReference type="InterPro" id="IPR001296">
    <property type="entry name" value="Glyco_trans_1"/>
</dbReference>
<dbReference type="RefSeq" id="WP_268073965.1">
    <property type="nucleotide sequence ID" value="NZ_CP109965.1"/>
</dbReference>
<dbReference type="InterPro" id="IPR028098">
    <property type="entry name" value="Glyco_trans_4-like_N"/>
</dbReference>
<dbReference type="GO" id="GO:0016757">
    <property type="term" value="F:glycosyltransferase activity"/>
    <property type="evidence" value="ECO:0007669"/>
    <property type="project" value="UniProtKB-KW"/>
</dbReference>
<reference evidence="3" key="1">
    <citation type="submission" date="2022-10" db="EMBL/GenBank/DDBJ databases">
        <title>Catenovulum adriacola sp. nov. isolated in the Harbour of Susak.</title>
        <authorList>
            <person name="Schoch T."/>
            <person name="Reich S.J."/>
            <person name="Stoeferle S."/>
            <person name="Flaiz M."/>
            <person name="Kazda M."/>
            <person name="Riedel C.U."/>
            <person name="Duerre P."/>
        </authorList>
    </citation>
    <scope>NUCLEOTIDE SEQUENCE</scope>
    <source>
        <strain evidence="3">TS8</strain>
    </source>
</reference>
<evidence type="ECO:0000259" key="2">
    <source>
        <dbReference type="Pfam" id="PF13439"/>
    </source>
</evidence>
<keyword evidence="4" id="KW-1185">Reference proteome</keyword>
<dbReference type="PANTHER" id="PTHR45947">
    <property type="entry name" value="SULFOQUINOVOSYL TRANSFERASE SQD2"/>
    <property type="match status" value="1"/>
</dbReference>
<proteinExistence type="predicted"/>
<evidence type="ECO:0000259" key="1">
    <source>
        <dbReference type="Pfam" id="PF00534"/>
    </source>
</evidence>
<protein>
    <submittedName>
        <fullName evidence="3">Glycosyltransferase</fullName>
        <ecNumber evidence="3">2.4.-.-</ecNumber>
    </submittedName>
</protein>
<accession>A0ABY7AKI9</accession>
<feature type="domain" description="Glycosyl transferase family 1" evidence="1">
    <location>
        <begin position="187"/>
        <end position="341"/>
    </location>
</feature>
<organism evidence="3 4">
    <name type="scientific">Catenovulum adriaticum</name>
    <dbReference type="NCBI Taxonomy" id="2984846"/>
    <lineage>
        <taxon>Bacteria</taxon>
        <taxon>Pseudomonadati</taxon>
        <taxon>Pseudomonadota</taxon>
        <taxon>Gammaproteobacteria</taxon>
        <taxon>Alteromonadales</taxon>
        <taxon>Alteromonadaceae</taxon>
        <taxon>Catenovulum</taxon>
    </lineage>
</organism>
<keyword evidence="3" id="KW-0808">Transferase</keyword>
<dbReference type="SUPFAM" id="SSF53756">
    <property type="entry name" value="UDP-Glycosyltransferase/glycogen phosphorylase"/>
    <property type="match status" value="1"/>
</dbReference>